<keyword evidence="2" id="KW-0813">Transport</keyword>
<evidence type="ECO:0000256" key="2">
    <source>
        <dbReference type="ARBA" id="ARBA00022448"/>
    </source>
</evidence>
<dbReference type="InterPro" id="IPR010290">
    <property type="entry name" value="TM_effector"/>
</dbReference>
<dbReference type="GO" id="GO:0005886">
    <property type="term" value="C:plasma membrane"/>
    <property type="evidence" value="ECO:0007669"/>
    <property type="project" value="UniProtKB-SubCell"/>
</dbReference>
<evidence type="ECO:0000256" key="4">
    <source>
        <dbReference type="ARBA" id="ARBA00022692"/>
    </source>
</evidence>
<dbReference type="Proteomes" id="UP000636960">
    <property type="component" value="Unassembled WGS sequence"/>
</dbReference>
<evidence type="ECO:0000256" key="7">
    <source>
        <dbReference type="SAM" id="Phobius"/>
    </source>
</evidence>
<gene>
    <name evidence="8" type="ORF">Ari01nite_78380</name>
</gene>
<dbReference type="Gene3D" id="1.20.1250.20">
    <property type="entry name" value="MFS general substrate transporter like domains"/>
    <property type="match status" value="1"/>
</dbReference>
<evidence type="ECO:0000313" key="9">
    <source>
        <dbReference type="Proteomes" id="UP000636960"/>
    </source>
</evidence>
<dbReference type="AlphaFoldDB" id="A0A919MYM2"/>
<dbReference type="CDD" id="cd06173">
    <property type="entry name" value="MFS_MefA_like"/>
    <property type="match status" value="1"/>
</dbReference>
<accession>A0A919MYM2</accession>
<dbReference type="InterPro" id="IPR036259">
    <property type="entry name" value="MFS_trans_sf"/>
</dbReference>
<feature type="transmembrane region" description="Helical" evidence="7">
    <location>
        <begin position="285"/>
        <end position="305"/>
    </location>
</feature>
<dbReference type="EMBL" id="BOMV01000082">
    <property type="protein sequence ID" value="GIF00374.1"/>
    <property type="molecule type" value="Genomic_DNA"/>
</dbReference>
<dbReference type="PANTHER" id="PTHR23513">
    <property type="entry name" value="INTEGRAL MEMBRANE EFFLUX PROTEIN-RELATED"/>
    <property type="match status" value="1"/>
</dbReference>
<feature type="transmembrane region" description="Helical" evidence="7">
    <location>
        <begin position="192"/>
        <end position="212"/>
    </location>
</feature>
<dbReference type="SUPFAM" id="SSF103473">
    <property type="entry name" value="MFS general substrate transporter"/>
    <property type="match status" value="1"/>
</dbReference>
<keyword evidence="9" id="KW-1185">Reference proteome</keyword>
<feature type="transmembrane region" description="Helical" evidence="7">
    <location>
        <begin position="70"/>
        <end position="94"/>
    </location>
</feature>
<evidence type="ECO:0000313" key="8">
    <source>
        <dbReference type="EMBL" id="GIF00374.1"/>
    </source>
</evidence>
<feature type="transmembrane region" description="Helical" evidence="7">
    <location>
        <begin position="247"/>
        <end position="270"/>
    </location>
</feature>
<protein>
    <submittedName>
        <fullName evidence="8">MFS transporter</fullName>
    </submittedName>
</protein>
<sequence length="460" mass="48621">MEDLVSEDPAARAADNAAVVTERDRPVTFRTVLAIREYRAIYASVLVSWLGDYLAKAAVTVLVYQRSESVLMSAAAFAVSFLPWIIGGTLLSALAERYPYRRVLIFADLARMVPLALLLLPQVPIPIMLVLVFLISLGTPPTQAARSALLPQVVGRDKLPTAVILNQTTGQAAQVFGYLVGAALAAGIGPRVALTVDLITFAISAALIAVGVQHRPAASARAHRSHLLDESAQGFRLVFGRRTLRSIASMIFVLTAFSIVPEGLAAAWAAQGNPDPVTRGLDQGLIMAAGPIGYVIGGLVIGRLIAPSRRDKLVRPLALLSVMPLIPALLAPPPVVVSLLVLCAGLAQGGLVPTLNAKFVLILPHGYRARAYGVMQTGTQLSQFSGVIVTGLLADRFFLPMVVGLWSIGGMLVMGWMAARWPSDRMFAAAVDAGARASAAPTQVARGVAAVPTRITPERT</sequence>
<evidence type="ECO:0000256" key="3">
    <source>
        <dbReference type="ARBA" id="ARBA00022475"/>
    </source>
</evidence>
<feature type="transmembrane region" description="Helical" evidence="7">
    <location>
        <begin position="115"/>
        <end position="137"/>
    </location>
</feature>
<keyword evidence="6 7" id="KW-0472">Membrane</keyword>
<keyword evidence="5 7" id="KW-1133">Transmembrane helix</keyword>
<dbReference type="Pfam" id="PF05977">
    <property type="entry name" value="MFS_3"/>
    <property type="match status" value="1"/>
</dbReference>
<name>A0A919MYM2_9ACTN</name>
<feature type="transmembrane region" description="Helical" evidence="7">
    <location>
        <begin position="317"/>
        <end position="347"/>
    </location>
</feature>
<organism evidence="8 9">
    <name type="scientific">Paractinoplanes rishiriensis</name>
    <dbReference type="NCBI Taxonomy" id="1050105"/>
    <lineage>
        <taxon>Bacteria</taxon>
        <taxon>Bacillati</taxon>
        <taxon>Actinomycetota</taxon>
        <taxon>Actinomycetes</taxon>
        <taxon>Micromonosporales</taxon>
        <taxon>Micromonosporaceae</taxon>
        <taxon>Paractinoplanes</taxon>
    </lineage>
</organism>
<evidence type="ECO:0000256" key="5">
    <source>
        <dbReference type="ARBA" id="ARBA00022989"/>
    </source>
</evidence>
<dbReference type="PANTHER" id="PTHR23513:SF11">
    <property type="entry name" value="STAPHYLOFERRIN A TRANSPORTER"/>
    <property type="match status" value="1"/>
</dbReference>
<proteinExistence type="predicted"/>
<evidence type="ECO:0000256" key="1">
    <source>
        <dbReference type="ARBA" id="ARBA00004651"/>
    </source>
</evidence>
<reference evidence="8" key="1">
    <citation type="submission" date="2021-01" db="EMBL/GenBank/DDBJ databases">
        <title>Whole genome shotgun sequence of Actinoplanes rishiriensis NBRC 108556.</title>
        <authorList>
            <person name="Komaki H."/>
            <person name="Tamura T."/>
        </authorList>
    </citation>
    <scope>NUCLEOTIDE SEQUENCE</scope>
    <source>
        <strain evidence="8">NBRC 108556</strain>
    </source>
</reference>
<feature type="transmembrane region" description="Helical" evidence="7">
    <location>
        <begin position="40"/>
        <end position="64"/>
    </location>
</feature>
<feature type="transmembrane region" description="Helical" evidence="7">
    <location>
        <begin position="397"/>
        <end position="419"/>
    </location>
</feature>
<keyword evidence="3" id="KW-1003">Cell membrane</keyword>
<comment type="caution">
    <text evidence="8">The sequence shown here is derived from an EMBL/GenBank/DDBJ whole genome shotgun (WGS) entry which is preliminary data.</text>
</comment>
<evidence type="ECO:0000256" key="6">
    <source>
        <dbReference type="ARBA" id="ARBA00023136"/>
    </source>
</evidence>
<keyword evidence="4 7" id="KW-0812">Transmembrane</keyword>
<comment type="subcellular location">
    <subcellularLocation>
        <location evidence="1">Cell membrane</location>
        <topology evidence="1">Multi-pass membrane protein</topology>
    </subcellularLocation>
</comment>